<protein>
    <submittedName>
        <fullName evidence="12">Sodium:proton antiporter</fullName>
    </submittedName>
</protein>
<dbReference type="InterPro" id="IPR006153">
    <property type="entry name" value="Cation/H_exchanger_TM"/>
</dbReference>
<dbReference type="GO" id="GO:0005886">
    <property type="term" value="C:plasma membrane"/>
    <property type="evidence" value="ECO:0007669"/>
    <property type="project" value="UniProtKB-SubCell"/>
</dbReference>
<evidence type="ECO:0000256" key="8">
    <source>
        <dbReference type="ARBA" id="ARBA00023136"/>
    </source>
</evidence>
<dbReference type="RefSeq" id="WP_117189503.1">
    <property type="nucleotide sequence ID" value="NZ_NOWI01000007.1"/>
</dbReference>
<feature type="transmembrane region" description="Helical" evidence="10">
    <location>
        <begin position="207"/>
        <end position="226"/>
    </location>
</feature>
<dbReference type="Gene3D" id="1.20.1530.20">
    <property type="match status" value="1"/>
</dbReference>
<keyword evidence="7" id="KW-0406">Ion transport</keyword>
<name>A0A3E2DE83_9ACTN</name>
<keyword evidence="4" id="KW-1003">Cell membrane</keyword>
<evidence type="ECO:0000313" key="13">
    <source>
        <dbReference type="Proteomes" id="UP000259211"/>
    </source>
</evidence>
<organism evidence="12 13">
    <name type="scientific">Cutibacterium avidum</name>
    <dbReference type="NCBI Taxonomy" id="33010"/>
    <lineage>
        <taxon>Bacteria</taxon>
        <taxon>Bacillati</taxon>
        <taxon>Actinomycetota</taxon>
        <taxon>Actinomycetes</taxon>
        <taxon>Propionibacteriales</taxon>
        <taxon>Propionibacteriaceae</taxon>
        <taxon>Cutibacterium</taxon>
    </lineage>
</organism>
<dbReference type="Proteomes" id="UP000259211">
    <property type="component" value="Unassembled WGS sequence"/>
</dbReference>
<evidence type="ECO:0000256" key="7">
    <source>
        <dbReference type="ARBA" id="ARBA00023065"/>
    </source>
</evidence>
<feature type="transmembrane region" description="Helical" evidence="10">
    <location>
        <begin position="107"/>
        <end position="127"/>
    </location>
</feature>
<feature type="compositionally biased region" description="Basic and acidic residues" evidence="9">
    <location>
        <begin position="687"/>
        <end position="702"/>
    </location>
</feature>
<feature type="domain" description="Cation/H+ exchanger transmembrane" evidence="11">
    <location>
        <begin position="8"/>
        <end position="409"/>
    </location>
</feature>
<comment type="caution">
    <text evidence="12">The sequence shown here is derived from an EMBL/GenBank/DDBJ whole genome shotgun (WGS) entry which is preliminary data.</text>
</comment>
<keyword evidence="6 10" id="KW-1133">Transmembrane helix</keyword>
<evidence type="ECO:0000256" key="1">
    <source>
        <dbReference type="ARBA" id="ARBA00004651"/>
    </source>
</evidence>
<keyword evidence="8 10" id="KW-0472">Membrane</keyword>
<evidence type="ECO:0000256" key="9">
    <source>
        <dbReference type="SAM" id="MobiDB-lite"/>
    </source>
</evidence>
<evidence type="ECO:0000259" key="11">
    <source>
        <dbReference type="Pfam" id="PF00999"/>
    </source>
</evidence>
<keyword evidence="5 10" id="KW-0812">Transmembrane</keyword>
<feature type="region of interest" description="Disordered" evidence="9">
    <location>
        <begin position="616"/>
        <end position="717"/>
    </location>
</feature>
<proteinExistence type="predicted"/>
<reference evidence="12 13" key="1">
    <citation type="submission" date="2017-07" db="EMBL/GenBank/DDBJ databases">
        <authorList>
            <person name="Sun Z.S."/>
            <person name="Albrecht U."/>
            <person name="Echele G."/>
            <person name="Lee C.C."/>
        </authorList>
    </citation>
    <scope>NUCLEOTIDE SEQUENCE [LARGE SCALE GENOMIC DNA]</scope>
    <source>
        <strain evidence="12 13">P16-029</strain>
    </source>
</reference>
<dbReference type="InterPro" id="IPR038770">
    <property type="entry name" value="Na+/solute_symporter_sf"/>
</dbReference>
<evidence type="ECO:0000256" key="5">
    <source>
        <dbReference type="ARBA" id="ARBA00022692"/>
    </source>
</evidence>
<evidence type="ECO:0000256" key="10">
    <source>
        <dbReference type="SAM" id="Phobius"/>
    </source>
</evidence>
<dbReference type="PANTHER" id="PTHR32507">
    <property type="entry name" value="NA(+)/H(+) ANTIPORTER 1"/>
    <property type="match status" value="1"/>
</dbReference>
<feature type="transmembrane region" description="Helical" evidence="10">
    <location>
        <begin position="43"/>
        <end position="67"/>
    </location>
</feature>
<feature type="transmembrane region" description="Helical" evidence="10">
    <location>
        <begin position="20"/>
        <end position="37"/>
    </location>
</feature>
<dbReference type="PANTHER" id="PTHR32507:SF0">
    <property type="entry name" value="NA(+)_H(+) ANTIPORTER 2-RELATED"/>
    <property type="match status" value="1"/>
</dbReference>
<feature type="transmembrane region" description="Helical" evidence="10">
    <location>
        <begin position="285"/>
        <end position="309"/>
    </location>
</feature>
<feature type="transmembrane region" description="Helical" evidence="10">
    <location>
        <begin position="174"/>
        <end position="195"/>
    </location>
</feature>
<dbReference type="GO" id="GO:1902600">
    <property type="term" value="P:proton transmembrane transport"/>
    <property type="evidence" value="ECO:0007669"/>
    <property type="project" value="InterPro"/>
</dbReference>
<feature type="transmembrane region" description="Helical" evidence="10">
    <location>
        <begin position="139"/>
        <end position="162"/>
    </location>
</feature>
<evidence type="ECO:0000256" key="4">
    <source>
        <dbReference type="ARBA" id="ARBA00022475"/>
    </source>
</evidence>
<dbReference type="AlphaFoldDB" id="A0A3E2DE83"/>
<feature type="compositionally biased region" description="Basic and acidic residues" evidence="9">
    <location>
        <begin position="640"/>
        <end position="658"/>
    </location>
</feature>
<evidence type="ECO:0000256" key="6">
    <source>
        <dbReference type="ARBA" id="ARBA00022989"/>
    </source>
</evidence>
<gene>
    <name evidence="12" type="ORF">CHT91_08795</name>
</gene>
<feature type="transmembrane region" description="Helical" evidence="10">
    <location>
        <begin position="385"/>
        <end position="403"/>
    </location>
</feature>
<dbReference type="Pfam" id="PF00999">
    <property type="entry name" value="Na_H_Exchanger"/>
    <property type="match status" value="1"/>
</dbReference>
<dbReference type="GO" id="GO:0015297">
    <property type="term" value="F:antiporter activity"/>
    <property type="evidence" value="ECO:0007669"/>
    <property type="project" value="UniProtKB-KW"/>
</dbReference>
<comment type="subcellular location">
    <subcellularLocation>
        <location evidence="1">Cell membrane</location>
        <topology evidence="1">Multi-pass membrane protein</topology>
    </subcellularLocation>
</comment>
<keyword evidence="2" id="KW-0813">Transport</keyword>
<feature type="transmembrane region" description="Helical" evidence="10">
    <location>
        <begin position="79"/>
        <end position="101"/>
    </location>
</feature>
<accession>A0A3E2DE83</accession>
<keyword evidence="3" id="KW-0050">Antiport</keyword>
<evidence type="ECO:0000313" key="12">
    <source>
        <dbReference type="EMBL" id="RFT43670.1"/>
    </source>
</evidence>
<evidence type="ECO:0000256" key="3">
    <source>
        <dbReference type="ARBA" id="ARBA00022449"/>
    </source>
</evidence>
<evidence type="ECO:0000256" key="2">
    <source>
        <dbReference type="ARBA" id="ARBA00022448"/>
    </source>
</evidence>
<dbReference type="EMBL" id="NOWI01000007">
    <property type="protein sequence ID" value="RFT43670.1"/>
    <property type="molecule type" value="Genomic_DNA"/>
</dbReference>
<sequence length="717" mass="77316">MALVLALAVGAQWLGWRLRLPALLFLLVIGFALGQWVTPDEIFGRQLLFDGVNLSVAIILFEGSLGLKLREVRDLGRPILRLCTVTAGIAWVLITLAAMALGFDGRVSLLLGAILIVTGPTVINPILRQLRPTRRVSALLRWEGIVVDPLGAILALLVYQAISSIGGSSIGHGVLDLALTLLVGLLFAAPIGWAVTAMMRRHLIPDFLQGVIFVGVAVGTCVGANFLREESGLVAVTMLGIYLANQRNLELEPVIEFKEHLQVLLVGVLFIMLAGRVTPSQIGDILPTGLIFVALLVLVIRPVSVMLGLTRTETTRQERILMAFMAPRGIVAASVASIFAMEFSESASHVREQAEEIAESDPERAKQLVSFADQMAGMASQVDRLVPLVFLVIVCTVAIYGLGIGRLAEKLGLASASPRGVMFAGSPAWSIDTAKTLRDLDVPTLIVTRRAYDLYAARKAGLRCEAADFLSEYATEDMDLAGIASMVACTPDDDTNSIASVHYRRALGRANVFQLERLDEGDAEDATTGTAQILKARTAFDPPTTHSAMDKMWRSGKRVRRVELDENRTWEQFRQAMPEAVVMFVVKPSSVNVANVDMNGPKDGDTIIYLGDEWKDVPEPAPAEDEEPKRQTMSVPSSEEAVRDRIDADRKAAAEKGKAASAGSDGFGPSGATPGHAERAGLGPTVDVRDEEPVRPHAEELSPGRPSPMSADSPSEW</sequence>